<evidence type="ECO:0000256" key="11">
    <source>
        <dbReference type="ARBA" id="ARBA00036904"/>
    </source>
</evidence>
<dbReference type="EC" id="3.6.1.55" evidence="12"/>
<evidence type="ECO:0000313" key="20">
    <source>
        <dbReference type="EMBL" id="KFI20788.1"/>
    </source>
</evidence>
<protein>
    <recommendedName>
        <fullName evidence="13">8-oxo-dGTP diphosphatase</fullName>
        <ecNumber evidence="12">3.6.1.55</ecNumber>
    </recommendedName>
    <alternativeName>
        <fullName evidence="16">7,8-dihydro-8-oxoguanine-triphosphatase</fullName>
    </alternativeName>
    <alternativeName>
        <fullName evidence="15">Mutator protein MutT</fullName>
    </alternativeName>
    <alternativeName>
        <fullName evidence="14">dGTP pyrophosphohydrolase</fullName>
    </alternativeName>
</protein>
<keyword evidence="8 18" id="KW-0460">Magnesium</keyword>
<evidence type="ECO:0000256" key="10">
    <source>
        <dbReference type="ARBA" id="ARBA00035861"/>
    </source>
</evidence>
<dbReference type="CDD" id="cd00564">
    <property type="entry name" value="TMP_TenI"/>
    <property type="match status" value="1"/>
</dbReference>
<evidence type="ECO:0000256" key="3">
    <source>
        <dbReference type="ARBA" id="ARBA00022457"/>
    </source>
</evidence>
<dbReference type="PROSITE" id="PS00893">
    <property type="entry name" value="NUDIX_BOX"/>
    <property type="match status" value="1"/>
</dbReference>
<dbReference type="Pfam" id="PF14815">
    <property type="entry name" value="NUDIX_4"/>
    <property type="match status" value="1"/>
</dbReference>
<dbReference type="AlphaFoldDB" id="A0A0E2Z508"/>
<feature type="binding site" evidence="17">
    <location>
        <position position="22"/>
    </location>
    <ligand>
        <name>8-oxo-dGTP</name>
        <dbReference type="ChEBI" id="CHEBI:77896"/>
    </ligand>
</feature>
<dbReference type="InterPro" id="IPR000086">
    <property type="entry name" value="NUDIX_hydrolase_dom"/>
</dbReference>
<accession>A0A0E2Z508</accession>
<evidence type="ECO:0000256" key="2">
    <source>
        <dbReference type="ARBA" id="ARBA00005582"/>
    </source>
</evidence>
<evidence type="ECO:0000313" key="21">
    <source>
        <dbReference type="Proteomes" id="UP000028839"/>
    </source>
</evidence>
<dbReference type="GO" id="GO:0035539">
    <property type="term" value="F:8-oxo-7,8-dihydrodeoxyguanosine triphosphate pyrophosphatase activity"/>
    <property type="evidence" value="ECO:0007669"/>
    <property type="project" value="UniProtKB-EC"/>
</dbReference>
<comment type="catalytic activity">
    <reaction evidence="11">
        <text>8-oxo-GTP + H2O = 8-oxo-GMP + diphosphate + H(+)</text>
        <dbReference type="Rhea" id="RHEA:67616"/>
        <dbReference type="ChEBI" id="CHEBI:15377"/>
        <dbReference type="ChEBI" id="CHEBI:15378"/>
        <dbReference type="ChEBI" id="CHEBI:33019"/>
        <dbReference type="ChEBI" id="CHEBI:143553"/>
        <dbReference type="ChEBI" id="CHEBI:145694"/>
    </reaction>
</comment>
<comment type="caution">
    <text evidence="20">The sequence shown here is derived from an EMBL/GenBank/DDBJ whole genome shotgun (WGS) entry which is preliminary data.</text>
</comment>
<dbReference type="GO" id="GO:0008413">
    <property type="term" value="F:8-oxo-7,8-dihydroguanosine triphosphate pyrophosphatase activity"/>
    <property type="evidence" value="ECO:0007669"/>
    <property type="project" value="InterPro"/>
</dbReference>
<feature type="domain" description="Nudix hydrolase" evidence="19">
    <location>
        <begin position="1"/>
        <end position="127"/>
    </location>
</feature>
<evidence type="ECO:0000256" key="5">
    <source>
        <dbReference type="ARBA" id="ARBA00022723"/>
    </source>
</evidence>
<feature type="binding site" evidence="18">
    <location>
        <position position="56"/>
    </location>
    <ligand>
        <name>Mg(2+)</name>
        <dbReference type="ChEBI" id="CHEBI:18420"/>
    </ligand>
</feature>
<proteinExistence type="inferred from homology"/>
<evidence type="ECO:0000256" key="7">
    <source>
        <dbReference type="ARBA" id="ARBA00022801"/>
    </source>
</evidence>
<keyword evidence="9" id="KW-0234">DNA repair</keyword>
<keyword evidence="7" id="KW-0378">Hydrolase</keyword>
<sequence>MVLQVAAGAIFNRQGQVLLSKRPLHVHQGNLWEFPGGKLKPGEEVRQALSRELWEELGIQVLQARPLLQVHHDYPDRSVLLHVWRVDRFSGTPKGQEGQPVVWVSPENLNAYPLPAANHAVVTAVCLPPTYLITKEPAGNQMAFLSSLRQSLQAGVQLVQLRAKKLSPEHYQNLTWKVQRLCFEYKAILLVNTVPAQAAEWGADGVHLTGNHLMHLSHRPLPANKWVAASCHNAAQLAHAANIGVDFAVLGPVFHTSTHPQALPLGWERFQTLIAQIPFPVYALGGVGPEHLKEAWSRGAQGIAAIRALWGDRAGSFGVSP</sequence>
<evidence type="ECO:0000256" key="6">
    <source>
        <dbReference type="ARBA" id="ARBA00022763"/>
    </source>
</evidence>
<feature type="binding site" evidence="17">
    <location>
        <position position="27"/>
    </location>
    <ligand>
        <name>8-oxo-dGTP</name>
        <dbReference type="ChEBI" id="CHEBI:77896"/>
    </ligand>
</feature>
<feature type="binding site" evidence="17">
    <location>
        <begin position="33"/>
        <end position="36"/>
    </location>
    <ligand>
        <name>8-oxo-dGTP</name>
        <dbReference type="ChEBI" id="CHEBI:77896"/>
    </ligand>
</feature>
<dbReference type="HOGENOM" id="CLU_076087_0_0_6"/>
<dbReference type="GO" id="GO:0046872">
    <property type="term" value="F:metal ion binding"/>
    <property type="evidence" value="ECO:0007669"/>
    <property type="project" value="UniProtKB-KW"/>
</dbReference>
<dbReference type="NCBIfam" id="TIGR00586">
    <property type="entry name" value="mutt"/>
    <property type="match status" value="1"/>
</dbReference>
<comment type="catalytic activity">
    <reaction evidence="10">
        <text>8-oxo-dGTP + H2O = 8-oxo-dGMP + diphosphate + H(+)</text>
        <dbReference type="Rhea" id="RHEA:31575"/>
        <dbReference type="ChEBI" id="CHEBI:15377"/>
        <dbReference type="ChEBI" id="CHEBI:15378"/>
        <dbReference type="ChEBI" id="CHEBI:33019"/>
        <dbReference type="ChEBI" id="CHEBI:63224"/>
        <dbReference type="ChEBI" id="CHEBI:77896"/>
        <dbReference type="EC" id="3.6.1.55"/>
    </reaction>
</comment>
<evidence type="ECO:0000256" key="1">
    <source>
        <dbReference type="ARBA" id="ARBA00001946"/>
    </source>
</evidence>
<dbReference type="GO" id="GO:0044715">
    <property type="term" value="F:8-oxo-dGDP phosphatase activity"/>
    <property type="evidence" value="ECO:0007669"/>
    <property type="project" value="TreeGrafter"/>
</dbReference>
<dbReference type="CDD" id="cd03425">
    <property type="entry name" value="NUDIX_MutT_NudA_like"/>
    <property type="match status" value="1"/>
</dbReference>
<dbReference type="InterPro" id="IPR022998">
    <property type="entry name" value="ThiamineP_synth_TenI"/>
</dbReference>
<dbReference type="SUPFAM" id="SSF55811">
    <property type="entry name" value="Nudix"/>
    <property type="match status" value="1"/>
</dbReference>
<name>A0A0E2Z508_9GAMM</name>
<dbReference type="GO" id="GO:0006281">
    <property type="term" value="P:DNA repair"/>
    <property type="evidence" value="ECO:0007669"/>
    <property type="project" value="UniProtKB-KW"/>
</dbReference>
<feature type="binding site" evidence="17">
    <location>
        <position position="118"/>
    </location>
    <ligand>
        <name>8-oxo-dGTP</name>
        <dbReference type="ChEBI" id="CHEBI:77896"/>
    </ligand>
</feature>
<evidence type="ECO:0000256" key="14">
    <source>
        <dbReference type="ARBA" id="ARBA00041592"/>
    </source>
</evidence>
<evidence type="ECO:0000256" key="9">
    <source>
        <dbReference type="ARBA" id="ARBA00023204"/>
    </source>
</evidence>
<dbReference type="PROSITE" id="PS51462">
    <property type="entry name" value="NUDIX"/>
    <property type="match status" value="1"/>
</dbReference>
<dbReference type="InterPro" id="IPR047127">
    <property type="entry name" value="MutT-like"/>
</dbReference>
<keyword evidence="4" id="KW-0235">DNA replication</keyword>
<dbReference type="Pfam" id="PF02581">
    <property type="entry name" value="TMP-TENI"/>
    <property type="match status" value="1"/>
</dbReference>
<comment type="cofactor">
    <cofactor evidence="1 18">
        <name>Mg(2+)</name>
        <dbReference type="ChEBI" id="CHEBI:18420"/>
    </cofactor>
</comment>
<dbReference type="InterPro" id="IPR003561">
    <property type="entry name" value="Mutator_MutT"/>
</dbReference>
<dbReference type="InterPro" id="IPR020476">
    <property type="entry name" value="Nudix_hydrolase"/>
</dbReference>
<evidence type="ECO:0000256" key="4">
    <source>
        <dbReference type="ARBA" id="ARBA00022705"/>
    </source>
</evidence>
<evidence type="ECO:0000259" key="19">
    <source>
        <dbReference type="PROSITE" id="PS51462"/>
    </source>
</evidence>
<evidence type="ECO:0000256" key="8">
    <source>
        <dbReference type="ARBA" id="ARBA00022842"/>
    </source>
</evidence>
<dbReference type="FunFam" id="3.90.79.10:FF:000014">
    <property type="entry name" value="8-oxo-dGTP diphosphatase MutT"/>
    <property type="match status" value="1"/>
</dbReference>
<dbReference type="PANTHER" id="PTHR47707:SF1">
    <property type="entry name" value="NUDIX HYDROLASE FAMILY PROTEIN"/>
    <property type="match status" value="1"/>
</dbReference>
<dbReference type="SUPFAM" id="SSF51391">
    <property type="entry name" value="Thiamin phosphate synthase"/>
    <property type="match status" value="1"/>
</dbReference>
<organism evidence="20 21">
    <name type="scientific">Nitrosococcus oceani C-27</name>
    <dbReference type="NCBI Taxonomy" id="314279"/>
    <lineage>
        <taxon>Bacteria</taxon>
        <taxon>Pseudomonadati</taxon>
        <taxon>Pseudomonadota</taxon>
        <taxon>Gammaproteobacteria</taxon>
        <taxon>Chromatiales</taxon>
        <taxon>Chromatiaceae</taxon>
        <taxon>Nitrosococcus</taxon>
    </lineage>
</organism>
<dbReference type="InterPro" id="IPR015797">
    <property type="entry name" value="NUDIX_hydrolase-like_dom_sf"/>
</dbReference>
<keyword evidence="3" id="KW-0515">Mutator protein</keyword>
<dbReference type="InterPro" id="IPR036206">
    <property type="entry name" value="ThiamineP_synth_sf"/>
</dbReference>
<reference evidence="20 21" key="1">
    <citation type="submission" date="2014-07" db="EMBL/GenBank/DDBJ databases">
        <title>Comparative analysis of Nitrosococcus oceani genome inventories of strains from Pacific and Atlantic gyres.</title>
        <authorList>
            <person name="Lim C.K."/>
            <person name="Wang L."/>
            <person name="Sayavedra-Soto L.A."/>
            <person name="Klotz M.G."/>
        </authorList>
    </citation>
    <scope>NUCLEOTIDE SEQUENCE [LARGE SCALE GENOMIC DNA]</scope>
    <source>
        <strain evidence="20 21">C-27</strain>
    </source>
</reference>
<dbReference type="Proteomes" id="UP000028839">
    <property type="component" value="Unassembled WGS sequence"/>
</dbReference>
<dbReference type="EMBL" id="JPGN01000009">
    <property type="protein sequence ID" value="KFI20788.1"/>
    <property type="molecule type" value="Genomic_DNA"/>
</dbReference>
<evidence type="ECO:0000256" key="13">
    <source>
        <dbReference type="ARBA" id="ARBA00040794"/>
    </source>
</evidence>
<dbReference type="OrthoDB" id="9810648at2"/>
<keyword evidence="5 18" id="KW-0479">Metal-binding</keyword>
<dbReference type="GO" id="GO:0044716">
    <property type="term" value="F:8-oxo-GDP phosphatase activity"/>
    <property type="evidence" value="ECO:0007669"/>
    <property type="project" value="TreeGrafter"/>
</dbReference>
<dbReference type="InterPro" id="IPR029119">
    <property type="entry name" value="MutY_C"/>
</dbReference>
<dbReference type="InterPro" id="IPR020084">
    <property type="entry name" value="NUDIX_hydrolase_CS"/>
</dbReference>
<feature type="binding site" evidence="18">
    <location>
        <position position="36"/>
    </location>
    <ligand>
        <name>Mg(2+)</name>
        <dbReference type="ChEBI" id="CHEBI:18420"/>
    </ligand>
</feature>
<dbReference type="PANTHER" id="PTHR47707">
    <property type="entry name" value="8-OXO-DGTP DIPHOSPHATASE"/>
    <property type="match status" value="1"/>
</dbReference>
<dbReference type="Gene3D" id="3.20.20.70">
    <property type="entry name" value="Aldolase class I"/>
    <property type="match status" value="1"/>
</dbReference>
<dbReference type="Gene3D" id="3.90.79.10">
    <property type="entry name" value="Nucleoside Triphosphate Pyrophosphohydrolase"/>
    <property type="match status" value="1"/>
</dbReference>
<dbReference type="NCBIfam" id="NF006530">
    <property type="entry name" value="PRK08999.1"/>
    <property type="match status" value="1"/>
</dbReference>
<dbReference type="GO" id="GO:0009228">
    <property type="term" value="P:thiamine biosynthetic process"/>
    <property type="evidence" value="ECO:0007669"/>
    <property type="project" value="UniProtKB-KW"/>
</dbReference>
<gene>
    <name evidence="20" type="ORF">IB75_01570</name>
</gene>
<keyword evidence="6" id="KW-0227">DNA damage</keyword>
<evidence type="ECO:0000256" key="16">
    <source>
        <dbReference type="ARBA" id="ARBA00042798"/>
    </source>
</evidence>
<comment type="similarity">
    <text evidence="2">Belongs to the Nudix hydrolase family.</text>
</comment>
<dbReference type="InterPro" id="IPR013785">
    <property type="entry name" value="Aldolase_TIM"/>
</dbReference>
<evidence type="ECO:0000256" key="18">
    <source>
        <dbReference type="PIRSR" id="PIRSR603561-2"/>
    </source>
</evidence>
<evidence type="ECO:0000256" key="15">
    <source>
        <dbReference type="ARBA" id="ARBA00041979"/>
    </source>
</evidence>
<evidence type="ECO:0000256" key="12">
    <source>
        <dbReference type="ARBA" id="ARBA00038905"/>
    </source>
</evidence>
<dbReference type="GO" id="GO:0006260">
    <property type="term" value="P:DNA replication"/>
    <property type="evidence" value="ECO:0007669"/>
    <property type="project" value="UniProtKB-KW"/>
</dbReference>
<evidence type="ECO:0000256" key="17">
    <source>
        <dbReference type="PIRSR" id="PIRSR603561-1"/>
    </source>
</evidence>
<dbReference type="PRINTS" id="PR00502">
    <property type="entry name" value="NUDIXFAMILY"/>
</dbReference>